<name>A0ABU3VWM6_9GAMM</name>
<dbReference type="Proteomes" id="UP001269819">
    <property type="component" value="Unassembled WGS sequence"/>
</dbReference>
<dbReference type="RefSeq" id="WP_316973298.1">
    <property type="nucleotide sequence ID" value="NZ_JAWIIJ010000004.1"/>
</dbReference>
<reference evidence="1 2" key="1">
    <citation type="submission" date="2023-10" db="EMBL/GenBank/DDBJ databases">
        <title>Characteristics and mechanism of a salt-tolerant marine origin heterotrophic nitrifying- aerobic denitrifying bacteria Marinobacter xestospongiae HN1.</title>
        <authorList>
            <person name="Qi R."/>
        </authorList>
    </citation>
    <scope>NUCLEOTIDE SEQUENCE [LARGE SCALE GENOMIC DNA]</scope>
    <source>
        <strain evidence="1 2">HN1</strain>
    </source>
</reference>
<dbReference type="Gene3D" id="3.30.310.50">
    <property type="entry name" value="Alpha-D-phosphohexomutase, C-terminal domain"/>
    <property type="match status" value="1"/>
</dbReference>
<evidence type="ECO:0000313" key="2">
    <source>
        <dbReference type="Proteomes" id="UP001269819"/>
    </source>
</evidence>
<dbReference type="PIRSF" id="PIRSF028291">
    <property type="entry name" value="UCP028291"/>
    <property type="match status" value="1"/>
</dbReference>
<dbReference type="InterPro" id="IPR014543">
    <property type="entry name" value="UCP028291"/>
</dbReference>
<gene>
    <name evidence="1" type="ORF">RYS15_07605</name>
</gene>
<keyword evidence="2" id="KW-1185">Reference proteome</keyword>
<dbReference type="EMBL" id="JAWIIJ010000004">
    <property type="protein sequence ID" value="MDV2078545.1"/>
    <property type="molecule type" value="Genomic_DNA"/>
</dbReference>
<evidence type="ECO:0000313" key="1">
    <source>
        <dbReference type="EMBL" id="MDV2078545.1"/>
    </source>
</evidence>
<dbReference type="Pfam" id="PF09981">
    <property type="entry name" value="DUF2218"/>
    <property type="match status" value="1"/>
</dbReference>
<comment type="caution">
    <text evidence="1">The sequence shown here is derived from an EMBL/GenBank/DDBJ whole genome shotgun (WGS) entry which is preliminary data.</text>
</comment>
<protein>
    <submittedName>
        <fullName evidence="1">DUF2218 domain-containing protein</fullName>
    </submittedName>
</protein>
<proteinExistence type="predicted"/>
<sequence>MPAKHALVATADASRYLKRLCRHFSHKVDVTWDDHQGDVAFAMGQCRLEARDEGLSIHCQAGDEAALEQVGQIVAVHLEGFARNETLTVAWTAA</sequence>
<organism evidence="1 2">
    <name type="scientific">Marinobacter xestospongiae</name>
    <dbReference type="NCBI Taxonomy" id="994319"/>
    <lineage>
        <taxon>Bacteria</taxon>
        <taxon>Pseudomonadati</taxon>
        <taxon>Pseudomonadota</taxon>
        <taxon>Gammaproteobacteria</taxon>
        <taxon>Pseudomonadales</taxon>
        <taxon>Marinobacteraceae</taxon>
        <taxon>Marinobacter</taxon>
    </lineage>
</organism>
<accession>A0ABU3VWM6</accession>